<dbReference type="Proteomes" id="UP000046393">
    <property type="component" value="Unplaced"/>
</dbReference>
<feature type="compositionally biased region" description="Pro residues" evidence="1">
    <location>
        <begin position="279"/>
        <end position="290"/>
    </location>
</feature>
<evidence type="ECO:0000313" key="4">
    <source>
        <dbReference type="WBParaSite" id="SMUV_0001113901-mRNA-1"/>
    </source>
</evidence>
<keyword evidence="2" id="KW-0812">Transmembrane</keyword>
<sequence length="313" mass="35668">MYDEYPRREHHSHHRSRSYRKGSNIWRDAIRSRRKIFGVIGTLAILVVLLIIALIVMIIIYVKKGSDNSTTTVSTSISSPTQTKKVRSIVFAYENPRYVSNNTTRRKRDTTTHEPSPAQTIRQFIEKQKEKEKDVETTYHIITFYEETKNFTGLFTEQALKILAENDNTTRKRTNPVQKKALQTLKQLGLDIKFTSSLVFPAKPEDYENETYYDTEMSQSVEVLKEMQVQPTGAEPTETVKLILVVANKSSSYFEGFTAVDTNNAKLDDVVTQIENELPPPVIIPVPPTTPTTTTPKKTPEIPTTTSKFALHP</sequence>
<proteinExistence type="predicted"/>
<feature type="region of interest" description="Disordered" evidence="1">
    <location>
        <begin position="279"/>
        <end position="313"/>
    </location>
</feature>
<organism evidence="3 4">
    <name type="scientific">Syphacia muris</name>
    <dbReference type="NCBI Taxonomy" id="451379"/>
    <lineage>
        <taxon>Eukaryota</taxon>
        <taxon>Metazoa</taxon>
        <taxon>Ecdysozoa</taxon>
        <taxon>Nematoda</taxon>
        <taxon>Chromadorea</taxon>
        <taxon>Rhabditida</taxon>
        <taxon>Spirurina</taxon>
        <taxon>Oxyuridomorpha</taxon>
        <taxon>Oxyuroidea</taxon>
        <taxon>Oxyuridae</taxon>
        <taxon>Syphacia</taxon>
    </lineage>
</organism>
<protein>
    <submittedName>
        <fullName evidence="4">SEA domain-containing protein</fullName>
    </submittedName>
</protein>
<feature type="compositionally biased region" description="Low complexity" evidence="1">
    <location>
        <begin position="291"/>
        <end position="306"/>
    </location>
</feature>
<accession>A0A0N5B1H3</accession>
<name>A0A0N5B1H3_9BILA</name>
<evidence type="ECO:0000256" key="2">
    <source>
        <dbReference type="SAM" id="Phobius"/>
    </source>
</evidence>
<dbReference type="AlphaFoldDB" id="A0A0N5B1H3"/>
<keyword evidence="3" id="KW-1185">Reference proteome</keyword>
<keyword evidence="2" id="KW-1133">Transmembrane helix</keyword>
<feature type="transmembrane region" description="Helical" evidence="2">
    <location>
        <begin position="36"/>
        <end position="62"/>
    </location>
</feature>
<dbReference type="WBParaSite" id="SMUV_0001113901-mRNA-1">
    <property type="protein sequence ID" value="SMUV_0001113901-mRNA-1"/>
    <property type="gene ID" value="SMUV_0001113901"/>
</dbReference>
<reference evidence="4" key="1">
    <citation type="submission" date="2017-02" db="UniProtKB">
        <authorList>
            <consortium name="WormBaseParasite"/>
        </authorList>
    </citation>
    <scope>IDENTIFICATION</scope>
</reference>
<evidence type="ECO:0000313" key="3">
    <source>
        <dbReference type="Proteomes" id="UP000046393"/>
    </source>
</evidence>
<keyword evidence="2" id="KW-0472">Membrane</keyword>
<evidence type="ECO:0000256" key="1">
    <source>
        <dbReference type="SAM" id="MobiDB-lite"/>
    </source>
</evidence>